<feature type="repeat" description="ANK" evidence="3">
    <location>
        <begin position="876"/>
        <end position="908"/>
    </location>
</feature>
<feature type="repeat" description="ANK" evidence="3">
    <location>
        <begin position="742"/>
        <end position="774"/>
    </location>
</feature>
<dbReference type="EMBL" id="UYJE01003030">
    <property type="protein sequence ID" value="VDI15846.1"/>
    <property type="molecule type" value="Genomic_DNA"/>
</dbReference>
<dbReference type="InterPro" id="IPR051165">
    <property type="entry name" value="Multifunctional_ANK_Repeat"/>
</dbReference>
<evidence type="ECO:0008006" key="8">
    <source>
        <dbReference type="Google" id="ProtNLM"/>
    </source>
</evidence>
<evidence type="ECO:0000256" key="1">
    <source>
        <dbReference type="ARBA" id="ARBA00022737"/>
    </source>
</evidence>
<feature type="repeat" description="ANK" evidence="3">
    <location>
        <begin position="681"/>
        <end position="713"/>
    </location>
</feature>
<evidence type="ECO:0000313" key="6">
    <source>
        <dbReference type="EMBL" id="VDI15846.1"/>
    </source>
</evidence>
<feature type="repeat" description="ANK" evidence="3">
    <location>
        <begin position="1132"/>
        <end position="1164"/>
    </location>
</feature>
<keyword evidence="2 3" id="KW-0040">ANK repeat</keyword>
<dbReference type="PROSITE" id="PS50297">
    <property type="entry name" value="ANK_REP_REGION"/>
    <property type="match status" value="9"/>
</dbReference>
<evidence type="ECO:0000313" key="7">
    <source>
        <dbReference type="Proteomes" id="UP000596742"/>
    </source>
</evidence>
<feature type="repeat" description="ANK" evidence="3">
    <location>
        <begin position="1264"/>
        <end position="1296"/>
    </location>
</feature>
<dbReference type="Proteomes" id="UP000596742">
    <property type="component" value="Unassembled WGS sequence"/>
</dbReference>
<gene>
    <name evidence="6" type="ORF">MGAL_10B009338</name>
</gene>
<accession>A0A8B6D8M6</accession>
<dbReference type="InterPro" id="IPR041249">
    <property type="entry name" value="HEPN_DZIP3"/>
</dbReference>
<feature type="repeat" description="ANK" evidence="3">
    <location>
        <begin position="645"/>
        <end position="677"/>
    </location>
</feature>
<dbReference type="SUPFAM" id="SSF52540">
    <property type="entry name" value="P-loop containing nucleoside triphosphate hydrolases"/>
    <property type="match status" value="1"/>
</dbReference>
<proteinExistence type="predicted"/>
<sequence>MAESHTIFSRDDINHFRINNLLYRIAPSAVRVKFDKELHPSVLEKTLKTDRWKIMEPLRKKKFINQTQWDLLYPKTGVVSSSTFDLTLMICLLRNLASIPVGDILPHASDTSEAADLSRIKYYRNRFAHNDGYSLSDADFELYWSDICKAILRLDGQTFQQDCNDLKLLNLTETNKEILIKLINLENAASTPNVLQNLNAERVQVWKEEERKVVKTRAFSRIEKLLQTNNIIVVVGSSGCGKSTAIHHAALHLHNLEDYEIVPVYTPGKIIRFCEPNSKQVFVIDDVCGQSTIVSELVDKWTRCSANIEKVVKDYNVKILLSCRTHIYRDRAFKKLTVLTKSSCDLESEYSLSKEERNQIASKYLTVNEVNALQLVGVMGRFSFFPLLCRMYSGFAEREFIKSYEFFSNPIKVIRDDLELLMNANDQTSFATLTLFIAYNNSIHEELLSKKSGIKQVLEDISDYFHMQAHFSIRIVQSELDKLMLSYVKNTEKTFSILHEKIYDIFLSFCGEHFVDLVIEVAHKDVIRDRFVLESIQTENQNQTRNKRIIKVPYTREKQYFERILKDVRNGFIKDIFLNRQFKCLTFRNKLFPYLQHELDIKKVLLDLSSAEISNLLLSMAGQCYWDMVPILLTEHVDINVRDKNECTPLYFASEKGNIDIAKVLLENQADPNISGWFAGVCQTPLTIAVNNGNVDLVKLLFAHHAYINTKNILHTALEQKNESIAKLLLDHKADCNMFYASGRTPLYETVRQKSYNLTFLLLNHGADPNISTCTGDKNTPLHIAFSQGNINIVKILLDYKGNLTIKNALGEIPVFLAVEKNYIDLVRLHLTYNFDLNICNNKNESLLSKASTLCHTDIVKLLLEHHCDSNICNAQNESPLYISSKSGHADIVTLLLEHKCNPNICNDNNVSPLFAAFENGDINIVRLLLEHSSDPNTCKNSSPVYTALSDDEADIVRLLSEHKCDPNICMVCSDTNYNILHEFRDIDMFRLLSQYKCDPYMCMVCNFLKKIFLLAASANGRIDIVKLLFERQNDPNICSVKNISSLFPVSENGHTDIIRFLIKLNNESAIFLDSTKEHTYNIKLFLERNCGLNICNTRKDSHLLIASMEGHTDIVKLLLEHKCDPHICNDRKESPLFIASMQGHADIVKLLLEHKCDPHICNDRKESPLFIASMQGHADIVTLLLEHKCDPNICNFRNESPVCIASKEGHVNIVILLLKHKSDPHICNLLHESPLFVASKEGHANIVTLLLEHECDPTICNFKDQSPLFIASKEGHADIVTLLLKHKCNPNIYNDNNVSPLFAAFENGDINIVRLLLEHSSDPNTCKNISPVYTVLSDEQADIVRLLSEHKCDPNICMICSDNSISPVFGDIDMFRLLLQHKCDPYMCMVCNFLKISVLLAASANGRIDIVKLLIERQNDLTSAI</sequence>
<dbReference type="PANTHER" id="PTHR24123">
    <property type="entry name" value="ANKYRIN REPEAT-CONTAINING"/>
    <property type="match status" value="1"/>
</dbReference>
<dbReference type="Pfam" id="PF12796">
    <property type="entry name" value="Ank_2"/>
    <property type="match status" value="5"/>
</dbReference>
<protein>
    <recommendedName>
        <fullName evidence="8">DZIP3-like HEPN domain-containing protein</fullName>
    </recommendedName>
</protein>
<feature type="domain" description="Novel STAND NTPase 3" evidence="5">
    <location>
        <begin position="214"/>
        <end position="365"/>
    </location>
</feature>
<feature type="repeat" description="ANK" evidence="3">
    <location>
        <begin position="909"/>
        <end position="941"/>
    </location>
</feature>
<feature type="repeat" description="ANK" evidence="3">
    <location>
        <begin position="777"/>
        <end position="809"/>
    </location>
</feature>
<dbReference type="InterPro" id="IPR036770">
    <property type="entry name" value="Ankyrin_rpt-contain_sf"/>
</dbReference>
<evidence type="ECO:0000256" key="3">
    <source>
        <dbReference type="PROSITE-ProRule" id="PRU00023"/>
    </source>
</evidence>
<dbReference type="Pfam" id="PF20720">
    <property type="entry name" value="nSTAND3"/>
    <property type="match status" value="1"/>
</dbReference>
<dbReference type="InterPro" id="IPR027417">
    <property type="entry name" value="P-loop_NTPase"/>
</dbReference>
<name>A0A8B6D8M6_MYTGA</name>
<keyword evidence="1" id="KW-0677">Repeat</keyword>
<dbReference type="PROSITE" id="PS50088">
    <property type="entry name" value="ANK_REPEAT"/>
    <property type="match status" value="10"/>
</dbReference>
<dbReference type="OrthoDB" id="6116566at2759"/>
<dbReference type="InterPro" id="IPR002110">
    <property type="entry name" value="Ankyrin_rpt"/>
</dbReference>
<dbReference type="InterPro" id="IPR049050">
    <property type="entry name" value="nSTAND3"/>
</dbReference>
<feature type="domain" description="DZIP3-like HEPN" evidence="4">
    <location>
        <begin position="41"/>
        <end position="172"/>
    </location>
</feature>
<reference evidence="6" key="1">
    <citation type="submission" date="2018-11" db="EMBL/GenBank/DDBJ databases">
        <authorList>
            <person name="Alioto T."/>
            <person name="Alioto T."/>
        </authorList>
    </citation>
    <scope>NUCLEOTIDE SEQUENCE</scope>
</reference>
<dbReference type="SUPFAM" id="SSF48403">
    <property type="entry name" value="Ankyrin repeat"/>
    <property type="match status" value="2"/>
</dbReference>
<organism evidence="6 7">
    <name type="scientific">Mytilus galloprovincialis</name>
    <name type="common">Mediterranean mussel</name>
    <dbReference type="NCBI Taxonomy" id="29158"/>
    <lineage>
        <taxon>Eukaryota</taxon>
        <taxon>Metazoa</taxon>
        <taxon>Spiralia</taxon>
        <taxon>Lophotrochozoa</taxon>
        <taxon>Mollusca</taxon>
        <taxon>Bivalvia</taxon>
        <taxon>Autobranchia</taxon>
        <taxon>Pteriomorphia</taxon>
        <taxon>Mytilida</taxon>
        <taxon>Mytiloidea</taxon>
        <taxon>Mytilidae</taxon>
        <taxon>Mytilinae</taxon>
        <taxon>Mytilus</taxon>
    </lineage>
</organism>
<keyword evidence="7" id="KW-1185">Reference proteome</keyword>
<dbReference type="Gene3D" id="1.25.40.20">
    <property type="entry name" value="Ankyrin repeat-containing domain"/>
    <property type="match status" value="4"/>
</dbReference>
<comment type="caution">
    <text evidence="6">The sequence shown here is derived from an EMBL/GenBank/DDBJ whole genome shotgun (WGS) entry which is preliminary data.</text>
</comment>
<evidence type="ECO:0000259" key="5">
    <source>
        <dbReference type="Pfam" id="PF20720"/>
    </source>
</evidence>
<feature type="repeat" description="ANK" evidence="3">
    <location>
        <begin position="1165"/>
        <end position="1197"/>
    </location>
</feature>
<dbReference type="PANTHER" id="PTHR24123:SF33">
    <property type="entry name" value="PROTEIN HOS4"/>
    <property type="match status" value="1"/>
</dbReference>
<dbReference type="SMART" id="SM00248">
    <property type="entry name" value="ANK"/>
    <property type="match status" value="21"/>
</dbReference>
<feature type="repeat" description="ANK" evidence="3">
    <location>
        <begin position="1297"/>
        <end position="1329"/>
    </location>
</feature>
<evidence type="ECO:0000256" key="2">
    <source>
        <dbReference type="ARBA" id="ARBA00023043"/>
    </source>
</evidence>
<dbReference type="Pfam" id="PF18738">
    <property type="entry name" value="HEPN_DZIP3"/>
    <property type="match status" value="1"/>
</dbReference>
<evidence type="ECO:0000259" key="4">
    <source>
        <dbReference type="Pfam" id="PF18738"/>
    </source>
</evidence>
<dbReference type="SUPFAM" id="SSF140860">
    <property type="entry name" value="Pseudo ankyrin repeat-like"/>
    <property type="match status" value="1"/>
</dbReference>
<dbReference type="Pfam" id="PF00023">
    <property type="entry name" value="Ank"/>
    <property type="match status" value="2"/>
</dbReference>